<organism evidence="2 3">
    <name type="scientific">Candidatus Doudnabacteria bacterium RIFCSPHIGHO2_12_FULL_48_16</name>
    <dbReference type="NCBI Taxonomy" id="1817838"/>
    <lineage>
        <taxon>Bacteria</taxon>
        <taxon>Candidatus Doudnaibacteriota</taxon>
    </lineage>
</organism>
<feature type="transmembrane region" description="Helical" evidence="1">
    <location>
        <begin position="35"/>
        <end position="55"/>
    </location>
</feature>
<reference evidence="2 3" key="1">
    <citation type="journal article" date="2016" name="Nat. Commun.">
        <title>Thousands of microbial genomes shed light on interconnected biogeochemical processes in an aquifer system.</title>
        <authorList>
            <person name="Anantharaman K."/>
            <person name="Brown C.T."/>
            <person name="Hug L.A."/>
            <person name="Sharon I."/>
            <person name="Castelle C.J."/>
            <person name="Probst A.J."/>
            <person name="Thomas B.C."/>
            <person name="Singh A."/>
            <person name="Wilkins M.J."/>
            <person name="Karaoz U."/>
            <person name="Brodie E.L."/>
            <person name="Williams K.H."/>
            <person name="Hubbard S.S."/>
            <person name="Banfield J.F."/>
        </authorList>
    </citation>
    <scope>NUCLEOTIDE SEQUENCE [LARGE SCALE GENOMIC DNA]</scope>
</reference>
<keyword evidence="1" id="KW-1133">Transmembrane helix</keyword>
<protein>
    <recommendedName>
        <fullName evidence="4">TIGR03987 family protein</fullName>
    </recommendedName>
</protein>
<proteinExistence type="predicted"/>
<keyword evidence="1" id="KW-0472">Membrane</keyword>
<dbReference type="EMBL" id="MFEY01000006">
    <property type="protein sequence ID" value="OGE90463.1"/>
    <property type="molecule type" value="Genomic_DNA"/>
</dbReference>
<accession>A0A1F5PKK6</accession>
<keyword evidence="1" id="KW-0812">Transmembrane</keyword>
<dbReference type="AlphaFoldDB" id="A0A1F5PKK6"/>
<evidence type="ECO:0000313" key="2">
    <source>
        <dbReference type="EMBL" id="OGE90463.1"/>
    </source>
</evidence>
<evidence type="ECO:0000256" key="1">
    <source>
        <dbReference type="SAM" id="Phobius"/>
    </source>
</evidence>
<gene>
    <name evidence="2" type="ORF">A3E29_04950</name>
</gene>
<evidence type="ECO:0000313" key="3">
    <source>
        <dbReference type="Proteomes" id="UP000177682"/>
    </source>
</evidence>
<feature type="transmembrane region" description="Helical" evidence="1">
    <location>
        <begin position="99"/>
        <end position="116"/>
    </location>
</feature>
<comment type="caution">
    <text evidence="2">The sequence shown here is derived from an EMBL/GenBank/DDBJ whole genome shotgun (WGS) entry which is preliminary data.</text>
</comment>
<evidence type="ECO:0008006" key="4">
    <source>
        <dbReference type="Google" id="ProtNLM"/>
    </source>
</evidence>
<sequence>MFEAIMFPSAAVLYAWAIIGEHVQKELRRWSLRMFCCAVAIDASATLLVCIVRTGVSVWPATLHGQLGYAALAIMMIHAIWAYRAYARSGDALARFHRWSPWAGMLWLAAFVSGIPR</sequence>
<feature type="transmembrane region" description="Helical" evidence="1">
    <location>
        <begin position="6"/>
        <end position="23"/>
    </location>
</feature>
<feature type="transmembrane region" description="Helical" evidence="1">
    <location>
        <begin position="67"/>
        <end position="87"/>
    </location>
</feature>
<dbReference type="Proteomes" id="UP000177682">
    <property type="component" value="Unassembled WGS sequence"/>
</dbReference>
<name>A0A1F5PKK6_9BACT</name>